<dbReference type="SUPFAM" id="SSF53756">
    <property type="entry name" value="UDP-Glycosyltransferase/glycogen phosphorylase"/>
    <property type="match status" value="1"/>
</dbReference>
<feature type="domain" description="Glycosyltransferase subfamily 4-like N-terminal" evidence="5">
    <location>
        <begin position="18"/>
        <end position="158"/>
    </location>
</feature>
<dbReference type="PANTHER" id="PTHR45947">
    <property type="entry name" value="SULFOQUINOVOSYL TRANSFERASE SQD2"/>
    <property type="match status" value="1"/>
</dbReference>
<dbReference type="Pfam" id="PF13439">
    <property type="entry name" value="Glyco_transf_4"/>
    <property type="match status" value="1"/>
</dbReference>
<evidence type="ECO:0000256" key="3">
    <source>
        <dbReference type="ARBA" id="ARBA00022679"/>
    </source>
</evidence>
<keyword evidence="3 6" id="KW-0808">Transferase</keyword>
<dbReference type="RefSeq" id="WP_320942466.1">
    <property type="nucleotide sequence ID" value="NZ_BAABEU010000003.1"/>
</dbReference>
<organism evidence="6 7">
    <name type="scientific">Microbacterium rhizosphaerae</name>
    <dbReference type="NCBI Taxonomy" id="1678237"/>
    <lineage>
        <taxon>Bacteria</taxon>
        <taxon>Bacillati</taxon>
        <taxon>Actinomycetota</taxon>
        <taxon>Actinomycetes</taxon>
        <taxon>Micrococcales</taxon>
        <taxon>Microbacteriaceae</taxon>
        <taxon>Microbacterium</taxon>
    </lineage>
</organism>
<dbReference type="EMBL" id="CP139368">
    <property type="protein sequence ID" value="WPR89752.1"/>
    <property type="molecule type" value="Genomic_DNA"/>
</dbReference>
<evidence type="ECO:0000313" key="6">
    <source>
        <dbReference type="EMBL" id="WPR89752.1"/>
    </source>
</evidence>
<evidence type="ECO:0000259" key="4">
    <source>
        <dbReference type="Pfam" id="PF00534"/>
    </source>
</evidence>
<dbReference type="GO" id="GO:0016757">
    <property type="term" value="F:glycosyltransferase activity"/>
    <property type="evidence" value="ECO:0007669"/>
    <property type="project" value="UniProtKB-KW"/>
</dbReference>
<protein>
    <recommendedName>
        <fullName evidence="1">D-inositol 3-phosphate glycosyltransferase</fullName>
    </recommendedName>
</protein>
<accession>A0ABZ0SR90</accession>
<dbReference type="InterPro" id="IPR028098">
    <property type="entry name" value="Glyco_trans_4-like_N"/>
</dbReference>
<dbReference type="InterPro" id="IPR050194">
    <property type="entry name" value="Glycosyltransferase_grp1"/>
</dbReference>
<feature type="domain" description="Glycosyl transferase family 1" evidence="4">
    <location>
        <begin position="166"/>
        <end position="319"/>
    </location>
</feature>
<dbReference type="Proteomes" id="UP001323798">
    <property type="component" value="Chromosome"/>
</dbReference>
<gene>
    <name evidence="6" type="ORF">SM116_00240</name>
</gene>
<dbReference type="PANTHER" id="PTHR45947:SF3">
    <property type="entry name" value="SULFOQUINOVOSYL TRANSFERASE SQD2"/>
    <property type="match status" value="1"/>
</dbReference>
<evidence type="ECO:0000256" key="1">
    <source>
        <dbReference type="ARBA" id="ARBA00021292"/>
    </source>
</evidence>
<evidence type="ECO:0000313" key="7">
    <source>
        <dbReference type="Proteomes" id="UP001323798"/>
    </source>
</evidence>
<keyword evidence="7" id="KW-1185">Reference proteome</keyword>
<dbReference type="Pfam" id="PF00534">
    <property type="entry name" value="Glycos_transf_1"/>
    <property type="match status" value="1"/>
</dbReference>
<evidence type="ECO:0000256" key="2">
    <source>
        <dbReference type="ARBA" id="ARBA00022676"/>
    </source>
</evidence>
<dbReference type="CDD" id="cd03801">
    <property type="entry name" value="GT4_PimA-like"/>
    <property type="match status" value="1"/>
</dbReference>
<sequence>MSEGLRIIHAIRSDAFAGVEQFVARLAIRQARDGHLVHVIGGSPARMQRMLEEERVTFSAAATTSETIRALRTAVARSDVVNTHMTAADVAAVLALAGRRTRPALVSTRHFTSRRGVGSGIPVDVLIGGRIDAEISISRAVAATIGRPSTVVHSGVDVAPDVELPRQRVVLMAQRLEVEKRTDLGVRAFAASGLADAGWVLEIAGEGSERERLEVLARQAVGPHVRFLGFRSDVPALMQEAGMLLAPCTVEGLGLSVIEAMAVGLPVIAADAGGHTEILQGLDARALYRPDDPEDAGRSLRSLAEDTTAREALGAAGRARQRTSFSMDSQAAGTETVYRAAIASRKSR</sequence>
<proteinExistence type="predicted"/>
<evidence type="ECO:0000259" key="5">
    <source>
        <dbReference type="Pfam" id="PF13439"/>
    </source>
</evidence>
<name>A0ABZ0SR90_9MICO</name>
<keyword evidence="2 6" id="KW-0328">Glycosyltransferase</keyword>
<reference evidence="6 7" key="1">
    <citation type="submission" date="2023-11" db="EMBL/GenBank/DDBJ databases">
        <title>Genome sequence of Microbacterium rhizosphaerae KACC 19337.</title>
        <authorList>
            <person name="Choi H."/>
            <person name="Kim S."/>
            <person name="Kim Y."/>
            <person name="Kwon S.-W."/>
            <person name="Heo J."/>
        </authorList>
    </citation>
    <scope>NUCLEOTIDE SEQUENCE [LARGE SCALE GENOMIC DNA]</scope>
    <source>
        <strain evidence="6 7">KACC 19337</strain>
    </source>
</reference>
<dbReference type="InterPro" id="IPR001296">
    <property type="entry name" value="Glyco_trans_1"/>
</dbReference>
<dbReference type="Gene3D" id="3.40.50.2000">
    <property type="entry name" value="Glycogen Phosphorylase B"/>
    <property type="match status" value="2"/>
</dbReference>